<gene>
    <name evidence="2" type="ORF">A33Q_4400</name>
</gene>
<dbReference type="GO" id="GO:0008889">
    <property type="term" value="F:glycerophosphodiester phosphodiesterase activity"/>
    <property type="evidence" value="ECO:0007669"/>
    <property type="project" value="UniProtKB-EC"/>
</dbReference>
<dbReference type="EC" id="3.1.4.46" evidence="2"/>
<evidence type="ECO:0000313" key="3">
    <source>
        <dbReference type="Proteomes" id="UP000006073"/>
    </source>
</evidence>
<reference evidence="2 3" key="1">
    <citation type="journal article" date="2013" name="Genome Announc.">
        <title>Draft Genome Sequence of Indibacter alkaliphilus Strain LW1T, Isolated from Lonar Lake, a Haloalkaline Lake in the Buldana District of Maharashtra, India.</title>
        <authorList>
            <person name="Singh A."/>
            <person name="Kumar Jangir P."/>
            <person name="Sharma R."/>
            <person name="Singh A."/>
            <person name="Kumar Pinnaka A."/>
            <person name="Shivaji S."/>
        </authorList>
    </citation>
    <scope>NUCLEOTIDE SEQUENCE [LARGE SCALE GENOMIC DNA]</scope>
    <source>
        <strain evidence="3">CCUG 57479 / KCTC 22604 / LW1</strain>
    </source>
</reference>
<dbReference type="GO" id="GO:0006580">
    <property type="term" value="P:ethanolamine metabolic process"/>
    <property type="evidence" value="ECO:0007669"/>
    <property type="project" value="TreeGrafter"/>
</dbReference>
<protein>
    <submittedName>
        <fullName evidence="2">Glycerophosphoryl diester phosphodiesterase</fullName>
        <ecNumber evidence="2">3.1.4.46</ecNumber>
    </submittedName>
</protein>
<dbReference type="STRING" id="1189612.A33Q_4400"/>
<dbReference type="RefSeq" id="WP_009032866.1">
    <property type="nucleotide sequence ID" value="NZ_ALWO02000052.1"/>
</dbReference>
<dbReference type="AlphaFoldDB" id="S2CYS4"/>
<dbReference type="GO" id="GO:0070291">
    <property type="term" value="P:N-acylethanolamine metabolic process"/>
    <property type="evidence" value="ECO:0007669"/>
    <property type="project" value="TreeGrafter"/>
</dbReference>
<dbReference type="GO" id="GO:0005886">
    <property type="term" value="C:plasma membrane"/>
    <property type="evidence" value="ECO:0007669"/>
    <property type="project" value="TreeGrafter"/>
</dbReference>
<dbReference type="SUPFAM" id="SSF51695">
    <property type="entry name" value="PLC-like phosphodiesterases"/>
    <property type="match status" value="1"/>
</dbReference>
<dbReference type="Proteomes" id="UP000006073">
    <property type="component" value="Unassembled WGS sequence"/>
</dbReference>
<dbReference type="CDD" id="cd08566">
    <property type="entry name" value="GDPD_AtGDE_like"/>
    <property type="match status" value="1"/>
</dbReference>
<dbReference type="PANTHER" id="PTHR46320">
    <property type="entry name" value="GLYCEROPHOSPHODIESTER PHOSPHODIESTERASE 1"/>
    <property type="match status" value="1"/>
</dbReference>
<dbReference type="PROSITE" id="PS51704">
    <property type="entry name" value="GP_PDE"/>
    <property type="match status" value="1"/>
</dbReference>
<name>S2CYS4_INDAL</name>
<dbReference type="PANTHER" id="PTHR46320:SF1">
    <property type="entry name" value="GLYCEROPHOSPHODIESTER PHOSPHODIESTERASE 1"/>
    <property type="match status" value="1"/>
</dbReference>
<evidence type="ECO:0000259" key="1">
    <source>
        <dbReference type="PROSITE" id="PS51704"/>
    </source>
</evidence>
<dbReference type="OrthoDB" id="384721at2"/>
<sequence>MKKIILLLLPLSFWLPYLSYAQNLRGKIQSDKIIVCSHRAAMSPETPENSLYSMKRSKSAGLDMQEIDLAESKDGVLYLLHDKTLDRTTESIGLISDKHSEELDKIRLRGLEEPLPRFEHALEFAKENRIFLMLDIKEAPLEKVISMVDQFGMLDQVMVLTFSSERAEEALGLQKRFLLSVLITQEEDLDFYLCKTNDPYHLIAYINQNASTSLFQKTRDLGLPIVTDVMGKIDQEAQYPENQSYTKFVALRKPNILVSDYPLLLRSALEN</sequence>
<dbReference type="Gene3D" id="3.20.20.190">
    <property type="entry name" value="Phosphatidylinositol (PI) phosphodiesterase"/>
    <property type="match status" value="1"/>
</dbReference>
<dbReference type="EMBL" id="ALWO02000052">
    <property type="protein sequence ID" value="EOZ92307.1"/>
    <property type="molecule type" value="Genomic_DNA"/>
</dbReference>
<evidence type="ECO:0000313" key="2">
    <source>
        <dbReference type="EMBL" id="EOZ92307.1"/>
    </source>
</evidence>
<dbReference type="InterPro" id="IPR017946">
    <property type="entry name" value="PLC-like_Pdiesterase_TIM-brl"/>
</dbReference>
<dbReference type="InterPro" id="IPR030395">
    <property type="entry name" value="GP_PDE_dom"/>
</dbReference>
<proteinExistence type="predicted"/>
<organism evidence="2 3">
    <name type="scientific">Indibacter alkaliphilus (strain CCUG 57479 / KCTC 22604 / LW1)</name>
    <dbReference type="NCBI Taxonomy" id="1189612"/>
    <lineage>
        <taxon>Bacteria</taxon>
        <taxon>Pseudomonadati</taxon>
        <taxon>Bacteroidota</taxon>
        <taxon>Cytophagia</taxon>
        <taxon>Cytophagales</taxon>
        <taxon>Cyclobacteriaceae</taxon>
    </lineage>
</organism>
<accession>S2CYS4</accession>
<keyword evidence="3" id="KW-1185">Reference proteome</keyword>
<comment type="caution">
    <text evidence="2">The sequence shown here is derived from an EMBL/GenBank/DDBJ whole genome shotgun (WGS) entry which is preliminary data.</text>
</comment>
<feature type="domain" description="GP-PDE" evidence="1">
    <location>
        <begin position="33"/>
        <end position="269"/>
    </location>
</feature>
<keyword evidence="2" id="KW-0378">Hydrolase</keyword>
<dbReference type="GO" id="GO:0006644">
    <property type="term" value="P:phospholipid metabolic process"/>
    <property type="evidence" value="ECO:0007669"/>
    <property type="project" value="TreeGrafter"/>
</dbReference>
<dbReference type="eggNOG" id="COG0584">
    <property type="taxonomic scope" value="Bacteria"/>
</dbReference>
<dbReference type="Pfam" id="PF03009">
    <property type="entry name" value="GDPD"/>
    <property type="match status" value="1"/>
</dbReference>